<dbReference type="InterPro" id="IPR021137">
    <property type="entry name" value="Ribosomal_bL35-like"/>
</dbReference>
<sequence>MPRAYKGKKTVKLKSNRGAAKRFRAAGKGGFKCNGAKRRHQMTCKTTKMKRHARAGFMVRDEDLGRVEQMLPYA</sequence>
<dbReference type="KEGG" id="asip:AQUSIP_13740"/>
<dbReference type="GO" id="GO:0006412">
    <property type="term" value="P:translation"/>
    <property type="evidence" value="ECO:0007669"/>
    <property type="project" value="UniProtKB-UniRule"/>
</dbReference>
<evidence type="ECO:0000313" key="8">
    <source>
        <dbReference type="Proteomes" id="UP000324194"/>
    </source>
</evidence>
<dbReference type="SUPFAM" id="SSF143034">
    <property type="entry name" value="L35p-like"/>
    <property type="match status" value="1"/>
</dbReference>
<evidence type="ECO:0000256" key="2">
    <source>
        <dbReference type="ARBA" id="ARBA00022980"/>
    </source>
</evidence>
<dbReference type="RefSeq" id="WP_148339322.1">
    <property type="nucleotide sequence ID" value="NZ_LR699119.1"/>
</dbReference>
<name>A0A5E4PI98_9COXI</name>
<dbReference type="Proteomes" id="UP000324194">
    <property type="component" value="Chromosome 1"/>
</dbReference>
<evidence type="ECO:0000313" key="7">
    <source>
        <dbReference type="EMBL" id="VVC76071.1"/>
    </source>
</evidence>
<accession>A0A5E4PI98</accession>
<dbReference type="EMBL" id="LR699119">
    <property type="protein sequence ID" value="VVC76071.1"/>
    <property type="molecule type" value="Genomic_DNA"/>
</dbReference>
<organism evidence="7 8">
    <name type="scientific">Aquicella siphonis</name>
    <dbReference type="NCBI Taxonomy" id="254247"/>
    <lineage>
        <taxon>Bacteria</taxon>
        <taxon>Pseudomonadati</taxon>
        <taxon>Pseudomonadota</taxon>
        <taxon>Gammaproteobacteria</taxon>
        <taxon>Legionellales</taxon>
        <taxon>Coxiellaceae</taxon>
        <taxon>Aquicella</taxon>
    </lineage>
</organism>
<dbReference type="Gene3D" id="4.10.410.60">
    <property type="match status" value="1"/>
</dbReference>
<keyword evidence="3 5" id="KW-0687">Ribonucleoprotein</keyword>
<dbReference type="FunFam" id="4.10.410.60:FF:000001">
    <property type="entry name" value="50S ribosomal protein L35"/>
    <property type="match status" value="1"/>
</dbReference>
<dbReference type="Pfam" id="PF01632">
    <property type="entry name" value="Ribosomal_L35p"/>
    <property type="match status" value="1"/>
</dbReference>
<evidence type="ECO:0000256" key="6">
    <source>
        <dbReference type="RuleBase" id="RU000568"/>
    </source>
</evidence>
<dbReference type="InterPro" id="IPR037229">
    <property type="entry name" value="Ribosomal_bL35_sf"/>
</dbReference>
<evidence type="ECO:0000256" key="5">
    <source>
        <dbReference type="HAMAP-Rule" id="MF_00514"/>
    </source>
</evidence>
<dbReference type="OrthoDB" id="47476at2"/>
<dbReference type="GO" id="GO:0022625">
    <property type="term" value="C:cytosolic large ribosomal subunit"/>
    <property type="evidence" value="ECO:0007669"/>
    <property type="project" value="TreeGrafter"/>
</dbReference>
<proteinExistence type="inferred from homology"/>
<evidence type="ECO:0000256" key="1">
    <source>
        <dbReference type="ARBA" id="ARBA00006598"/>
    </source>
</evidence>
<gene>
    <name evidence="5 7" type="primary">rpmI</name>
    <name evidence="7" type="ORF">AQUSIP_13740</name>
</gene>
<dbReference type="GO" id="GO:0003735">
    <property type="term" value="F:structural constituent of ribosome"/>
    <property type="evidence" value="ECO:0007669"/>
    <property type="project" value="InterPro"/>
</dbReference>
<dbReference type="NCBIfam" id="TIGR00001">
    <property type="entry name" value="rpmI_bact"/>
    <property type="match status" value="1"/>
</dbReference>
<comment type="similarity">
    <text evidence="1 5 6">Belongs to the bacterial ribosomal protein bL35 family.</text>
</comment>
<dbReference type="PANTHER" id="PTHR33343">
    <property type="entry name" value="54S RIBOSOMAL PROTEIN BL35M"/>
    <property type="match status" value="1"/>
</dbReference>
<keyword evidence="8" id="KW-1185">Reference proteome</keyword>
<dbReference type="PRINTS" id="PR00064">
    <property type="entry name" value="RIBOSOMALL35"/>
</dbReference>
<keyword evidence="2 5" id="KW-0689">Ribosomal protein</keyword>
<dbReference type="PROSITE" id="PS00936">
    <property type="entry name" value="RIBOSOMAL_L35"/>
    <property type="match status" value="1"/>
</dbReference>
<dbReference type="PANTHER" id="PTHR33343:SF1">
    <property type="entry name" value="LARGE RIBOSOMAL SUBUNIT PROTEIN BL35M"/>
    <property type="match status" value="1"/>
</dbReference>
<dbReference type="InterPro" id="IPR018265">
    <property type="entry name" value="Ribosomal_bL35_CS"/>
</dbReference>
<evidence type="ECO:0000256" key="4">
    <source>
        <dbReference type="ARBA" id="ARBA00071664"/>
    </source>
</evidence>
<dbReference type="AlphaFoldDB" id="A0A5E4PI98"/>
<reference evidence="7 8" key="1">
    <citation type="submission" date="2019-08" db="EMBL/GenBank/DDBJ databases">
        <authorList>
            <person name="Guy L."/>
        </authorList>
    </citation>
    <scope>NUCLEOTIDE SEQUENCE [LARGE SCALE GENOMIC DNA]</scope>
    <source>
        <strain evidence="7 8">SGT-108</strain>
    </source>
</reference>
<dbReference type="HAMAP" id="MF_00514">
    <property type="entry name" value="Ribosomal_bL35"/>
    <property type="match status" value="1"/>
</dbReference>
<protein>
    <recommendedName>
        <fullName evidence="4 5">Large ribosomal subunit protein bL35</fullName>
    </recommendedName>
</protein>
<evidence type="ECO:0000256" key="3">
    <source>
        <dbReference type="ARBA" id="ARBA00023274"/>
    </source>
</evidence>
<dbReference type="InterPro" id="IPR001706">
    <property type="entry name" value="Ribosomal_bL35"/>
</dbReference>